<feature type="transmembrane region" description="Helical" evidence="7">
    <location>
        <begin position="430"/>
        <end position="450"/>
    </location>
</feature>
<evidence type="ECO:0000256" key="7">
    <source>
        <dbReference type="SAM" id="Phobius"/>
    </source>
</evidence>
<name>A0ABR1TLB2_9PEZI</name>
<evidence type="ECO:0000256" key="3">
    <source>
        <dbReference type="ARBA" id="ARBA00022692"/>
    </source>
</evidence>
<sequence>MSASPPPEKPELSELEVSPHERSQDGNGPNKVAEKDRIDAIAAAPGTTMASFAHLDEKKILRKMDMRLIPMLALLYLLSFLDRGNIGNAKIEGLQDDLKMSPDQYNWCLTVFFFPYAFFEVPSNLLLKKFRPSRWLPMIMVAWGTVMTLMGIVRNYEGLLAARIFLGVAEAGLYPGCAYYLTMWYCRHEIQLRQAMFFSAASIAGAFSGLLAFAISKMDGVGGLEGWRWIFILEGMATVLVAVGAFFCLYDFPETATFLTEEERAFVVFRLKYGRQKDSDGEEEQRHVAVAESEEFQWRYVWDAFQDWQIWLNIIIVCPLYGVSLFLPSIVNNLGYKSSTAQLMTVPIYVVAAVLAVVVAYVSDRIGKRSPFVIFFLLMMVVGFSMCISTTNPKVVYGGVFVVACAIYPAFPGNIAWLSNNLSGSYKRSAGMAIQIGVGNLGGAMASNFYRQKDSPHYTLGHALELGFVAAGIIAAVVLLTAYGAINKKRAKSMNQQEDMQFSHAQLAEQGDKAVTFRYMY</sequence>
<evidence type="ECO:0000313" key="10">
    <source>
        <dbReference type="Proteomes" id="UP001446871"/>
    </source>
</evidence>
<evidence type="ECO:0000256" key="1">
    <source>
        <dbReference type="ARBA" id="ARBA00004141"/>
    </source>
</evidence>
<dbReference type="PANTHER" id="PTHR43791">
    <property type="entry name" value="PERMEASE-RELATED"/>
    <property type="match status" value="1"/>
</dbReference>
<keyword evidence="4 7" id="KW-1133">Transmembrane helix</keyword>
<keyword evidence="5 7" id="KW-0472">Membrane</keyword>
<feature type="region of interest" description="Disordered" evidence="6">
    <location>
        <begin position="1"/>
        <end position="32"/>
    </location>
</feature>
<keyword evidence="3 7" id="KW-0812">Transmembrane</keyword>
<feature type="transmembrane region" description="Helical" evidence="7">
    <location>
        <begin position="135"/>
        <end position="153"/>
    </location>
</feature>
<feature type="transmembrane region" description="Helical" evidence="7">
    <location>
        <begin position="159"/>
        <end position="183"/>
    </location>
</feature>
<comment type="caution">
    <text evidence="9">The sequence shown here is derived from an EMBL/GenBank/DDBJ whole genome shotgun (WGS) entry which is preliminary data.</text>
</comment>
<evidence type="ECO:0000256" key="2">
    <source>
        <dbReference type="ARBA" id="ARBA00022448"/>
    </source>
</evidence>
<reference evidence="9 10" key="1">
    <citation type="submission" date="2023-01" db="EMBL/GenBank/DDBJ databases">
        <title>Analysis of 21 Apiospora genomes using comparative genomics revels a genus with tremendous synthesis potential of carbohydrate active enzymes and secondary metabolites.</title>
        <authorList>
            <person name="Sorensen T."/>
        </authorList>
    </citation>
    <scope>NUCLEOTIDE SEQUENCE [LARGE SCALE GENOMIC DNA]</scope>
    <source>
        <strain evidence="9 10">CBS 83171</strain>
    </source>
</reference>
<dbReference type="Proteomes" id="UP001446871">
    <property type="component" value="Unassembled WGS sequence"/>
</dbReference>
<evidence type="ECO:0000313" key="9">
    <source>
        <dbReference type="EMBL" id="KAK8046504.1"/>
    </source>
</evidence>
<keyword evidence="2" id="KW-0813">Transport</keyword>
<feature type="domain" description="Major facilitator superfamily (MFS) profile" evidence="8">
    <location>
        <begin position="68"/>
        <end position="490"/>
    </location>
</feature>
<dbReference type="SUPFAM" id="SSF103473">
    <property type="entry name" value="MFS general substrate transporter"/>
    <property type="match status" value="1"/>
</dbReference>
<feature type="transmembrane region" description="Helical" evidence="7">
    <location>
        <begin position="68"/>
        <end position="84"/>
    </location>
</feature>
<proteinExistence type="predicted"/>
<feature type="transmembrane region" description="Helical" evidence="7">
    <location>
        <begin position="227"/>
        <end position="250"/>
    </location>
</feature>
<evidence type="ECO:0000256" key="6">
    <source>
        <dbReference type="SAM" id="MobiDB-lite"/>
    </source>
</evidence>
<dbReference type="InterPro" id="IPR020846">
    <property type="entry name" value="MFS_dom"/>
</dbReference>
<dbReference type="PROSITE" id="PS50850">
    <property type="entry name" value="MFS"/>
    <property type="match status" value="1"/>
</dbReference>
<protein>
    <recommendedName>
        <fullName evidence="8">Major facilitator superfamily (MFS) profile domain-containing protein</fullName>
    </recommendedName>
</protein>
<feature type="transmembrane region" description="Helical" evidence="7">
    <location>
        <begin position="195"/>
        <end position="215"/>
    </location>
</feature>
<dbReference type="Gene3D" id="1.20.1250.20">
    <property type="entry name" value="MFS general substrate transporter like domains"/>
    <property type="match status" value="2"/>
</dbReference>
<feature type="transmembrane region" description="Helical" evidence="7">
    <location>
        <begin position="310"/>
        <end position="331"/>
    </location>
</feature>
<dbReference type="PANTHER" id="PTHR43791:SF18">
    <property type="entry name" value="NICOTINIC ACID TRANSPORTER TNA1, PUTATIVE (AFU_ORTHOLOGUE AFUA_3G03820)-RELATED"/>
    <property type="match status" value="1"/>
</dbReference>
<feature type="transmembrane region" description="Helical" evidence="7">
    <location>
        <begin position="104"/>
        <end position="123"/>
    </location>
</feature>
<feature type="transmembrane region" description="Helical" evidence="7">
    <location>
        <begin position="372"/>
        <end position="391"/>
    </location>
</feature>
<evidence type="ECO:0000256" key="4">
    <source>
        <dbReference type="ARBA" id="ARBA00022989"/>
    </source>
</evidence>
<evidence type="ECO:0000256" key="5">
    <source>
        <dbReference type="ARBA" id="ARBA00023136"/>
    </source>
</evidence>
<feature type="transmembrane region" description="Helical" evidence="7">
    <location>
        <begin position="462"/>
        <end position="486"/>
    </location>
</feature>
<evidence type="ECO:0000259" key="8">
    <source>
        <dbReference type="PROSITE" id="PS50850"/>
    </source>
</evidence>
<organism evidence="9 10">
    <name type="scientific">Apiospora saccharicola</name>
    <dbReference type="NCBI Taxonomy" id="335842"/>
    <lineage>
        <taxon>Eukaryota</taxon>
        <taxon>Fungi</taxon>
        <taxon>Dikarya</taxon>
        <taxon>Ascomycota</taxon>
        <taxon>Pezizomycotina</taxon>
        <taxon>Sordariomycetes</taxon>
        <taxon>Xylariomycetidae</taxon>
        <taxon>Amphisphaeriales</taxon>
        <taxon>Apiosporaceae</taxon>
        <taxon>Apiospora</taxon>
    </lineage>
</organism>
<comment type="subcellular location">
    <subcellularLocation>
        <location evidence="1">Membrane</location>
        <topology evidence="1">Multi-pass membrane protein</topology>
    </subcellularLocation>
</comment>
<dbReference type="InterPro" id="IPR011701">
    <property type="entry name" value="MFS"/>
</dbReference>
<feature type="transmembrane region" description="Helical" evidence="7">
    <location>
        <begin position="343"/>
        <end position="363"/>
    </location>
</feature>
<dbReference type="Pfam" id="PF07690">
    <property type="entry name" value="MFS_1"/>
    <property type="match status" value="1"/>
</dbReference>
<dbReference type="InterPro" id="IPR036259">
    <property type="entry name" value="MFS_trans_sf"/>
</dbReference>
<gene>
    <name evidence="9" type="ORF">PG996_014568</name>
</gene>
<accession>A0ABR1TLB2</accession>
<dbReference type="EMBL" id="JAQQWM010000009">
    <property type="protein sequence ID" value="KAK8046504.1"/>
    <property type="molecule type" value="Genomic_DNA"/>
</dbReference>
<keyword evidence="10" id="KW-1185">Reference proteome</keyword>
<feature type="compositionally biased region" description="Basic and acidic residues" evidence="6">
    <location>
        <begin position="8"/>
        <end position="24"/>
    </location>
</feature>
<feature type="transmembrane region" description="Helical" evidence="7">
    <location>
        <begin position="397"/>
        <end position="418"/>
    </location>
</feature>